<comment type="caution">
    <text evidence="2">The sequence shown here is derived from an EMBL/GenBank/DDBJ whole genome shotgun (WGS) entry which is preliminary data.</text>
</comment>
<evidence type="ECO:0000313" key="3">
    <source>
        <dbReference type="Proteomes" id="UP000219775"/>
    </source>
</evidence>
<evidence type="ECO:0000256" key="1">
    <source>
        <dbReference type="SAM" id="MobiDB-lite"/>
    </source>
</evidence>
<reference evidence="2 3" key="1">
    <citation type="submission" date="2017-09" db="EMBL/GenBank/DDBJ databases">
        <title>Large-scale bioinformatics analysis of Bacillus genomes uncovers conserved roles of natural products in bacterial physiology.</title>
        <authorList>
            <consortium name="Agbiome Team Llc"/>
            <person name="Bleich R.M."/>
            <person name="Grubbs K.J."/>
            <person name="Santa Maria K.C."/>
            <person name="Allen S.E."/>
            <person name="Farag S."/>
            <person name="Shank E.A."/>
            <person name="Bowers A."/>
        </authorList>
    </citation>
    <scope>NUCLEOTIDE SEQUENCE [LARGE SCALE GENOMIC DNA]</scope>
    <source>
        <strain evidence="2 3">AFS009893</strain>
    </source>
</reference>
<feature type="compositionally biased region" description="Basic and acidic residues" evidence="1">
    <location>
        <begin position="48"/>
        <end position="64"/>
    </location>
</feature>
<sequence length="111" mass="11353">PAASVAQREQCLCSGGDAEGDRQPGLPEQQLGTAGVPGRHGGGGSLDGRVRHGPDGPVERRGASGRDAPTAQREHGAFRAGRVQDPTPDGPQAHGVADGPARRERPGVRAR</sequence>
<protein>
    <submittedName>
        <fullName evidence="2">Uncharacterized protein</fullName>
    </submittedName>
</protein>
<accession>A0A2A8BY28</accession>
<organism evidence="2 3">
    <name type="scientific">Bacillus pseudomycoides</name>
    <dbReference type="NCBI Taxonomy" id="64104"/>
    <lineage>
        <taxon>Bacteria</taxon>
        <taxon>Bacillati</taxon>
        <taxon>Bacillota</taxon>
        <taxon>Bacilli</taxon>
        <taxon>Bacillales</taxon>
        <taxon>Bacillaceae</taxon>
        <taxon>Bacillus</taxon>
        <taxon>Bacillus cereus group</taxon>
    </lineage>
</organism>
<evidence type="ECO:0000313" key="2">
    <source>
        <dbReference type="EMBL" id="PEM61117.1"/>
    </source>
</evidence>
<feature type="non-terminal residue" evidence="2">
    <location>
        <position position="1"/>
    </location>
</feature>
<feature type="compositionally biased region" description="Basic and acidic residues" evidence="1">
    <location>
        <begin position="100"/>
        <end position="111"/>
    </location>
</feature>
<dbReference type="AlphaFoldDB" id="A0A2A8BY28"/>
<proteinExistence type="predicted"/>
<gene>
    <name evidence="2" type="ORF">CN613_27985</name>
</gene>
<feature type="region of interest" description="Disordered" evidence="1">
    <location>
        <begin position="1"/>
        <end position="111"/>
    </location>
</feature>
<dbReference type="EMBL" id="NUDP01000210">
    <property type="protein sequence ID" value="PEM61117.1"/>
    <property type="molecule type" value="Genomic_DNA"/>
</dbReference>
<name>A0A2A8BY28_9BACI</name>
<dbReference type="Proteomes" id="UP000219775">
    <property type="component" value="Unassembled WGS sequence"/>
</dbReference>